<accession>A0AAV4AMX8</accession>
<feature type="compositionally biased region" description="Low complexity" evidence="1">
    <location>
        <begin position="101"/>
        <end position="114"/>
    </location>
</feature>
<dbReference type="AlphaFoldDB" id="A0AAV4AMX8"/>
<evidence type="ECO:0000313" key="3">
    <source>
        <dbReference type="Proteomes" id="UP000735302"/>
    </source>
</evidence>
<name>A0AAV4AMX8_9GAST</name>
<evidence type="ECO:0000256" key="1">
    <source>
        <dbReference type="SAM" id="MobiDB-lite"/>
    </source>
</evidence>
<organism evidence="2 3">
    <name type="scientific">Plakobranchus ocellatus</name>
    <dbReference type="NCBI Taxonomy" id="259542"/>
    <lineage>
        <taxon>Eukaryota</taxon>
        <taxon>Metazoa</taxon>
        <taxon>Spiralia</taxon>
        <taxon>Lophotrochozoa</taxon>
        <taxon>Mollusca</taxon>
        <taxon>Gastropoda</taxon>
        <taxon>Heterobranchia</taxon>
        <taxon>Euthyneura</taxon>
        <taxon>Panpulmonata</taxon>
        <taxon>Sacoglossa</taxon>
        <taxon>Placobranchoidea</taxon>
        <taxon>Plakobranchidae</taxon>
        <taxon>Plakobranchus</taxon>
    </lineage>
</organism>
<evidence type="ECO:0000313" key="2">
    <source>
        <dbReference type="EMBL" id="GFO07933.1"/>
    </source>
</evidence>
<dbReference type="Proteomes" id="UP000735302">
    <property type="component" value="Unassembled WGS sequence"/>
</dbReference>
<gene>
    <name evidence="2" type="ORF">PoB_003443800</name>
</gene>
<feature type="region of interest" description="Disordered" evidence="1">
    <location>
        <begin position="93"/>
        <end position="119"/>
    </location>
</feature>
<proteinExistence type="predicted"/>
<sequence>MTDLQQVRTASNGSSLYKHVFVCDVLRNFPKDEINCYRLTVSDDICERSISCLVYSVQLNSTECSSQCSLMILISDYTWELEYYNFADRPKPVKDASPVTSSTENSASSNNSRSLPDDHMSNAIADEAGYLTLGEVVDGNREAEKALECDADGYNIIRECVAGHHRWINTNKRSFRPLPVPPVSNSSISRMPSFAATSEFSTPLPALLKPETVRAAETNHSLPNIHPWIQLRNHPNPTTHKRQGESNQIEHMGVVNLPSGHPALSGHTQVRLVRTPWGDMELITLESDLPMFTEYYSRLQLLNVKDNGLGVVGVSAGQADNDSHKYLDILETQETVSKQSLHSTQEEQTDSASYTRSSLNNHLYIFYFGSVELTETATVNPCDYLTVLDIDPEKVATANSGYLTVLGVGCSGSSNESELVIRL</sequence>
<reference evidence="2 3" key="1">
    <citation type="journal article" date="2021" name="Elife">
        <title>Chloroplast acquisition without the gene transfer in kleptoplastic sea slugs, Plakobranchus ocellatus.</title>
        <authorList>
            <person name="Maeda T."/>
            <person name="Takahashi S."/>
            <person name="Yoshida T."/>
            <person name="Shimamura S."/>
            <person name="Takaki Y."/>
            <person name="Nagai Y."/>
            <person name="Toyoda A."/>
            <person name="Suzuki Y."/>
            <person name="Arimoto A."/>
            <person name="Ishii H."/>
            <person name="Satoh N."/>
            <person name="Nishiyama T."/>
            <person name="Hasebe M."/>
            <person name="Maruyama T."/>
            <person name="Minagawa J."/>
            <person name="Obokata J."/>
            <person name="Shigenobu S."/>
        </authorList>
    </citation>
    <scope>NUCLEOTIDE SEQUENCE [LARGE SCALE GENOMIC DNA]</scope>
</reference>
<evidence type="ECO:0008006" key="4">
    <source>
        <dbReference type="Google" id="ProtNLM"/>
    </source>
</evidence>
<protein>
    <recommendedName>
        <fullName evidence="4">DDB1- and CUL4-associated factor 15 WD40 repeat-containing domain-containing protein</fullName>
    </recommendedName>
</protein>
<dbReference type="EMBL" id="BLXT01003924">
    <property type="protein sequence ID" value="GFO07933.1"/>
    <property type="molecule type" value="Genomic_DNA"/>
</dbReference>
<comment type="caution">
    <text evidence="2">The sequence shown here is derived from an EMBL/GenBank/DDBJ whole genome shotgun (WGS) entry which is preliminary data.</text>
</comment>
<keyword evidence="3" id="KW-1185">Reference proteome</keyword>